<keyword evidence="2" id="KW-0808">Transferase</keyword>
<organism evidence="2 3">
    <name type="scientific">Spongiactinospora gelatinilytica</name>
    <dbReference type="NCBI Taxonomy" id="2666298"/>
    <lineage>
        <taxon>Bacteria</taxon>
        <taxon>Bacillati</taxon>
        <taxon>Actinomycetota</taxon>
        <taxon>Actinomycetes</taxon>
        <taxon>Streptosporangiales</taxon>
        <taxon>Streptosporangiaceae</taxon>
        <taxon>Spongiactinospora</taxon>
    </lineage>
</organism>
<gene>
    <name evidence="2" type="ORF">C1I98_02850</name>
</gene>
<dbReference type="PROSITE" id="PS51186">
    <property type="entry name" value="GNAT"/>
    <property type="match status" value="1"/>
</dbReference>
<dbReference type="Proteomes" id="UP000248544">
    <property type="component" value="Unassembled WGS sequence"/>
</dbReference>
<protein>
    <submittedName>
        <fullName evidence="2">N-acetyltransferase</fullName>
    </submittedName>
</protein>
<proteinExistence type="predicted"/>
<reference evidence="2 3" key="1">
    <citation type="submission" date="2018-01" db="EMBL/GenBank/DDBJ databases">
        <title>Draft genome sequence of Sphaerisporangium sp. 7K107.</title>
        <authorList>
            <person name="Sahin N."/>
            <person name="Saygin H."/>
            <person name="Ay H."/>
        </authorList>
    </citation>
    <scope>NUCLEOTIDE SEQUENCE [LARGE SCALE GENOMIC DNA]</scope>
    <source>
        <strain evidence="2 3">7K107</strain>
    </source>
</reference>
<sequence length="160" mass="17423">MGIMLSVRSALSDDVAAIVALMARCRERYAEHQPVFWRCAADAQDRHAEFIATLVEDAEVICRVAERDGRFVGFAIGSLVPAPPVYDPGGPTCTLDDFAVEEDGDWTTVGVDLLKAVTEEAHRRGAVQVVVVCGHMDEAKRQALRLAGLSIASEWWTAPL</sequence>
<dbReference type="AlphaFoldDB" id="A0A2W2H7F1"/>
<comment type="caution">
    <text evidence="2">The sequence shown here is derived from an EMBL/GenBank/DDBJ whole genome shotgun (WGS) entry which is preliminary data.</text>
</comment>
<evidence type="ECO:0000313" key="3">
    <source>
        <dbReference type="Proteomes" id="UP000248544"/>
    </source>
</evidence>
<keyword evidence="3" id="KW-1185">Reference proteome</keyword>
<dbReference type="SUPFAM" id="SSF55729">
    <property type="entry name" value="Acyl-CoA N-acyltransferases (Nat)"/>
    <property type="match status" value="1"/>
</dbReference>
<dbReference type="Pfam" id="PF00583">
    <property type="entry name" value="Acetyltransf_1"/>
    <property type="match status" value="1"/>
</dbReference>
<dbReference type="Gene3D" id="3.40.630.30">
    <property type="match status" value="1"/>
</dbReference>
<evidence type="ECO:0000259" key="1">
    <source>
        <dbReference type="PROSITE" id="PS51186"/>
    </source>
</evidence>
<dbReference type="GO" id="GO:0016747">
    <property type="term" value="F:acyltransferase activity, transferring groups other than amino-acyl groups"/>
    <property type="evidence" value="ECO:0007669"/>
    <property type="project" value="InterPro"/>
</dbReference>
<feature type="domain" description="N-acetyltransferase" evidence="1">
    <location>
        <begin position="5"/>
        <end position="160"/>
    </location>
</feature>
<dbReference type="EMBL" id="POUA01000011">
    <property type="protein sequence ID" value="PZG55813.1"/>
    <property type="molecule type" value="Genomic_DNA"/>
</dbReference>
<dbReference type="InterPro" id="IPR016181">
    <property type="entry name" value="Acyl_CoA_acyltransferase"/>
</dbReference>
<name>A0A2W2H7F1_9ACTN</name>
<accession>A0A2W2H7F1</accession>
<dbReference type="CDD" id="cd04301">
    <property type="entry name" value="NAT_SF"/>
    <property type="match status" value="1"/>
</dbReference>
<dbReference type="InterPro" id="IPR000182">
    <property type="entry name" value="GNAT_dom"/>
</dbReference>
<evidence type="ECO:0000313" key="2">
    <source>
        <dbReference type="EMBL" id="PZG55813.1"/>
    </source>
</evidence>